<comment type="caution">
    <text evidence="2">The sequence shown here is derived from an EMBL/GenBank/DDBJ whole genome shotgun (WGS) entry which is preliminary data.</text>
</comment>
<name>A0ABV9B8U4_9ACTN</name>
<dbReference type="Proteomes" id="UP001595839">
    <property type="component" value="Unassembled WGS sequence"/>
</dbReference>
<evidence type="ECO:0000259" key="1">
    <source>
        <dbReference type="Pfam" id="PF05899"/>
    </source>
</evidence>
<dbReference type="Gene3D" id="2.60.120.10">
    <property type="entry name" value="Jelly Rolls"/>
    <property type="match status" value="1"/>
</dbReference>
<sequence>MRSASTLTCGGKKFMPRQSNRRELEDLESEGGVVMDRCVNLHEAELDPLPLEENDILAGRPAAAVKALGEFSGTEFGVWSLTSGTVRDVEVDEVFVVLEGDATVRFETGESIELTPGVFVRLHAGERTEWEVRSLLRKLYVAAG</sequence>
<gene>
    <name evidence="2" type="ORF">ACFPIH_53325</name>
</gene>
<feature type="domain" description="(S)-ureidoglycine aminohydrolase cupin" evidence="1">
    <location>
        <begin position="75"/>
        <end position="140"/>
    </location>
</feature>
<reference evidence="3" key="1">
    <citation type="journal article" date="2019" name="Int. J. Syst. Evol. Microbiol.">
        <title>The Global Catalogue of Microorganisms (GCM) 10K type strain sequencing project: providing services to taxonomists for standard genome sequencing and annotation.</title>
        <authorList>
            <consortium name="The Broad Institute Genomics Platform"/>
            <consortium name="The Broad Institute Genome Sequencing Center for Infectious Disease"/>
            <person name="Wu L."/>
            <person name="Ma J."/>
        </authorList>
    </citation>
    <scope>NUCLEOTIDE SEQUENCE [LARGE SCALE GENOMIC DNA]</scope>
    <source>
        <strain evidence="3">CGMCC 4.7177</strain>
    </source>
</reference>
<protein>
    <submittedName>
        <fullName evidence="2">Cupin domain-containing protein</fullName>
    </submittedName>
</protein>
<dbReference type="PANTHER" id="PTHR40943">
    <property type="entry name" value="CYTOPLASMIC PROTEIN-RELATED"/>
    <property type="match status" value="1"/>
</dbReference>
<dbReference type="SUPFAM" id="SSF51182">
    <property type="entry name" value="RmlC-like cupins"/>
    <property type="match status" value="1"/>
</dbReference>
<accession>A0ABV9B8U4</accession>
<dbReference type="RefSeq" id="WP_381187109.1">
    <property type="nucleotide sequence ID" value="NZ_JBHSFK010000067.1"/>
</dbReference>
<proteinExistence type="predicted"/>
<dbReference type="EMBL" id="JBHSFK010000067">
    <property type="protein sequence ID" value="MFC4508089.1"/>
    <property type="molecule type" value="Genomic_DNA"/>
</dbReference>
<dbReference type="PANTHER" id="PTHR40943:SF1">
    <property type="entry name" value="CYTOPLASMIC PROTEIN"/>
    <property type="match status" value="1"/>
</dbReference>
<organism evidence="2 3">
    <name type="scientific">Streptomyces vulcanius</name>
    <dbReference type="NCBI Taxonomy" id="1441876"/>
    <lineage>
        <taxon>Bacteria</taxon>
        <taxon>Bacillati</taxon>
        <taxon>Actinomycetota</taxon>
        <taxon>Actinomycetes</taxon>
        <taxon>Kitasatosporales</taxon>
        <taxon>Streptomycetaceae</taxon>
        <taxon>Streptomyces</taxon>
    </lineage>
</organism>
<evidence type="ECO:0000313" key="3">
    <source>
        <dbReference type="Proteomes" id="UP001595839"/>
    </source>
</evidence>
<dbReference type="Pfam" id="PF05899">
    <property type="entry name" value="Cupin_3"/>
    <property type="match status" value="1"/>
</dbReference>
<keyword evidence="3" id="KW-1185">Reference proteome</keyword>
<dbReference type="InterPro" id="IPR014710">
    <property type="entry name" value="RmlC-like_jellyroll"/>
</dbReference>
<dbReference type="InterPro" id="IPR008579">
    <property type="entry name" value="UGlyAH_Cupin_dom"/>
</dbReference>
<dbReference type="InterPro" id="IPR011051">
    <property type="entry name" value="RmlC_Cupin_sf"/>
</dbReference>
<evidence type="ECO:0000313" key="2">
    <source>
        <dbReference type="EMBL" id="MFC4508089.1"/>
    </source>
</evidence>